<dbReference type="AlphaFoldDB" id="A0A9P5XIV4"/>
<feature type="compositionally biased region" description="Polar residues" evidence="1">
    <location>
        <begin position="137"/>
        <end position="147"/>
    </location>
</feature>
<protein>
    <submittedName>
        <fullName evidence="2">Uncharacterized protein</fullName>
    </submittedName>
</protein>
<proteinExistence type="predicted"/>
<evidence type="ECO:0000313" key="2">
    <source>
        <dbReference type="EMBL" id="KAF9451693.1"/>
    </source>
</evidence>
<sequence>MASLRVITFGSIPVDAFYIQGSRRTLVSTDFLSHLSGLPPFSFINLNVTSVLASGAFTCNVTARVVHSLDADLVLGDDWFAACRHYIPGYSIALSDGSLLHVPIPVPEPEPAVNPSLYATSPAPPQPTLSDPCPTSPRLSLISSPMQNDKDTSQMDFTVERFGGPGARRPEETYPDQ</sequence>
<comment type="caution">
    <text evidence="2">The sequence shown here is derived from an EMBL/GenBank/DDBJ whole genome shotgun (WGS) entry which is preliminary data.</text>
</comment>
<organism evidence="2 3">
    <name type="scientific">Macrolepiota fuliginosa MF-IS2</name>
    <dbReference type="NCBI Taxonomy" id="1400762"/>
    <lineage>
        <taxon>Eukaryota</taxon>
        <taxon>Fungi</taxon>
        <taxon>Dikarya</taxon>
        <taxon>Basidiomycota</taxon>
        <taxon>Agaricomycotina</taxon>
        <taxon>Agaricomycetes</taxon>
        <taxon>Agaricomycetidae</taxon>
        <taxon>Agaricales</taxon>
        <taxon>Agaricineae</taxon>
        <taxon>Agaricaceae</taxon>
        <taxon>Macrolepiota</taxon>
    </lineage>
</organism>
<name>A0A9P5XIV4_9AGAR</name>
<dbReference type="EMBL" id="MU151081">
    <property type="protein sequence ID" value="KAF9451693.1"/>
    <property type="molecule type" value="Genomic_DNA"/>
</dbReference>
<evidence type="ECO:0000313" key="3">
    <source>
        <dbReference type="Proteomes" id="UP000807342"/>
    </source>
</evidence>
<reference evidence="2" key="1">
    <citation type="submission" date="2020-11" db="EMBL/GenBank/DDBJ databases">
        <authorList>
            <consortium name="DOE Joint Genome Institute"/>
            <person name="Ahrendt S."/>
            <person name="Riley R."/>
            <person name="Andreopoulos W."/>
            <person name="Labutti K."/>
            <person name="Pangilinan J."/>
            <person name="Ruiz-Duenas F.J."/>
            <person name="Barrasa J.M."/>
            <person name="Sanchez-Garcia M."/>
            <person name="Camarero S."/>
            <person name="Miyauchi S."/>
            <person name="Serrano A."/>
            <person name="Linde D."/>
            <person name="Babiker R."/>
            <person name="Drula E."/>
            <person name="Ayuso-Fernandez I."/>
            <person name="Pacheco R."/>
            <person name="Padilla G."/>
            <person name="Ferreira P."/>
            <person name="Barriuso J."/>
            <person name="Kellner H."/>
            <person name="Castanera R."/>
            <person name="Alfaro M."/>
            <person name="Ramirez L."/>
            <person name="Pisabarro A.G."/>
            <person name="Kuo A."/>
            <person name="Tritt A."/>
            <person name="Lipzen A."/>
            <person name="He G."/>
            <person name="Yan M."/>
            <person name="Ng V."/>
            <person name="Cullen D."/>
            <person name="Martin F."/>
            <person name="Rosso M.-N."/>
            <person name="Henrissat B."/>
            <person name="Hibbett D."/>
            <person name="Martinez A.T."/>
            <person name="Grigoriev I.V."/>
        </authorList>
    </citation>
    <scope>NUCLEOTIDE SEQUENCE</scope>
    <source>
        <strain evidence="2">MF-IS2</strain>
    </source>
</reference>
<gene>
    <name evidence="2" type="ORF">P691DRAFT_327320</name>
</gene>
<accession>A0A9P5XIV4</accession>
<feature type="region of interest" description="Disordered" evidence="1">
    <location>
        <begin position="113"/>
        <end position="177"/>
    </location>
</feature>
<feature type="compositionally biased region" description="Basic and acidic residues" evidence="1">
    <location>
        <begin position="168"/>
        <end position="177"/>
    </location>
</feature>
<dbReference type="Proteomes" id="UP000807342">
    <property type="component" value="Unassembled WGS sequence"/>
</dbReference>
<keyword evidence="3" id="KW-1185">Reference proteome</keyword>
<evidence type="ECO:0000256" key="1">
    <source>
        <dbReference type="SAM" id="MobiDB-lite"/>
    </source>
</evidence>